<keyword evidence="2" id="KW-0472">Membrane</keyword>
<dbReference type="InParanoid" id="A0A6J2XWR4"/>
<gene>
    <name evidence="4" type="primary">LOC115881935</name>
</gene>
<accession>A0A6J2XWR4</accession>
<reference evidence="4" key="1">
    <citation type="submission" date="2025-08" db="UniProtKB">
        <authorList>
            <consortium name="RefSeq"/>
        </authorList>
    </citation>
    <scope>IDENTIFICATION</scope>
    <source>
        <tissue evidence="4">Gonads</tissue>
    </source>
</reference>
<feature type="transmembrane region" description="Helical" evidence="2">
    <location>
        <begin position="44"/>
        <end position="65"/>
    </location>
</feature>
<feature type="region of interest" description="Disordered" evidence="1">
    <location>
        <begin position="83"/>
        <end position="116"/>
    </location>
</feature>
<evidence type="ECO:0000313" key="4">
    <source>
        <dbReference type="RefSeq" id="XP_030755521.1"/>
    </source>
</evidence>
<protein>
    <submittedName>
        <fullName evidence="4">Uncharacterized protein LOC115881935</fullName>
    </submittedName>
</protein>
<keyword evidence="2" id="KW-1133">Transmembrane helix</keyword>
<evidence type="ECO:0000313" key="3">
    <source>
        <dbReference type="Proteomes" id="UP000504635"/>
    </source>
</evidence>
<feature type="transmembrane region" description="Helical" evidence="2">
    <location>
        <begin position="12"/>
        <end position="38"/>
    </location>
</feature>
<organism evidence="3 4">
    <name type="scientific">Sitophilus oryzae</name>
    <name type="common">Rice weevil</name>
    <name type="synonym">Curculio oryzae</name>
    <dbReference type="NCBI Taxonomy" id="7048"/>
    <lineage>
        <taxon>Eukaryota</taxon>
        <taxon>Metazoa</taxon>
        <taxon>Ecdysozoa</taxon>
        <taxon>Arthropoda</taxon>
        <taxon>Hexapoda</taxon>
        <taxon>Insecta</taxon>
        <taxon>Pterygota</taxon>
        <taxon>Neoptera</taxon>
        <taxon>Endopterygota</taxon>
        <taxon>Coleoptera</taxon>
        <taxon>Polyphaga</taxon>
        <taxon>Cucujiformia</taxon>
        <taxon>Curculionidae</taxon>
        <taxon>Dryophthorinae</taxon>
        <taxon>Sitophilus</taxon>
    </lineage>
</organism>
<dbReference type="RefSeq" id="XP_030755521.1">
    <property type="nucleotide sequence ID" value="XM_030899661.1"/>
</dbReference>
<dbReference type="AlphaFoldDB" id="A0A6J2XWR4"/>
<feature type="compositionally biased region" description="Polar residues" evidence="1">
    <location>
        <begin position="107"/>
        <end position="116"/>
    </location>
</feature>
<dbReference type="GeneID" id="115881935"/>
<dbReference type="KEGG" id="soy:115881935"/>
<evidence type="ECO:0000256" key="1">
    <source>
        <dbReference type="SAM" id="MobiDB-lite"/>
    </source>
</evidence>
<sequence>MGTKTKTYFDRPSLFVVIITIILILLIVTSGILVWIFADEFISRIVLITLICVLSILGVSVLTYLEIRRRNIQEENKTLGSVTSVSSLGKNGYKYNPVRPSAPAESDYTNRSTLRV</sequence>
<keyword evidence="3" id="KW-1185">Reference proteome</keyword>
<dbReference type="OrthoDB" id="10548256at2759"/>
<proteinExistence type="predicted"/>
<name>A0A6J2XWR4_SITOR</name>
<dbReference type="Proteomes" id="UP000504635">
    <property type="component" value="Unplaced"/>
</dbReference>
<keyword evidence="2" id="KW-0812">Transmembrane</keyword>
<evidence type="ECO:0000256" key="2">
    <source>
        <dbReference type="SAM" id="Phobius"/>
    </source>
</evidence>